<feature type="compositionally biased region" description="Gly residues" evidence="1">
    <location>
        <begin position="64"/>
        <end position="76"/>
    </location>
</feature>
<feature type="region of interest" description="Disordered" evidence="1">
    <location>
        <begin position="60"/>
        <end position="120"/>
    </location>
</feature>
<proteinExistence type="predicted"/>
<gene>
    <name evidence="2" type="ORF">GCM10025870_13390</name>
</gene>
<sequence length="146" mass="15625">MEVEDDRVRAREPGERGQEPGRERVGVDRERHGRGAGGCRILAAERGERVVLEQRELAREADDGGAGLGGADGLGPHGEHATESPFELLHALRDRGGRDPEVGRGALEGSGVDDGREGPREVEGNVHEAMLMVLKNPELDSIARGP</sequence>
<feature type="compositionally biased region" description="Basic and acidic residues" evidence="1">
    <location>
        <begin position="1"/>
        <end position="33"/>
    </location>
</feature>
<evidence type="ECO:0000313" key="2">
    <source>
        <dbReference type="EMBL" id="BDZ54266.1"/>
    </source>
</evidence>
<reference evidence="3" key="1">
    <citation type="journal article" date="2019" name="Int. J. Syst. Evol. Microbiol.">
        <title>The Global Catalogue of Microorganisms (GCM) 10K type strain sequencing project: providing services to taxonomists for standard genome sequencing and annotation.</title>
        <authorList>
            <consortium name="The Broad Institute Genomics Platform"/>
            <consortium name="The Broad Institute Genome Sequencing Center for Infectious Disease"/>
            <person name="Wu L."/>
            <person name="Ma J."/>
        </authorList>
    </citation>
    <scope>NUCLEOTIDE SEQUENCE [LARGE SCALE GENOMIC DNA]</scope>
    <source>
        <strain evidence="3">NBRC 109019</strain>
    </source>
</reference>
<organism evidence="2 3">
    <name type="scientific">Agromyces marinus</name>
    <dbReference type="NCBI Taxonomy" id="1389020"/>
    <lineage>
        <taxon>Bacteria</taxon>
        <taxon>Bacillati</taxon>
        <taxon>Actinomycetota</taxon>
        <taxon>Actinomycetes</taxon>
        <taxon>Micrococcales</taxon>
        <taxon>Microbacteriaceae</taxon>
        <taxon>Agromyces</taxon>
    </lineage>
</organism>
<name>A0ABN6YAR1_9MICO</name>
<protein>
    <submittedName>
        <fullName evidence="2">Uncharacterized protein</fullName>
    </submittedName>
</protein>
<dbReference type="EMBL" id="AP027734">
    <property type="protein sequence ID" value="BDZ54266.1"/>
    <property type="molecule type" value="Genomic_DNA"/>
</dbReference>
<accession>A0ABN6YAR1</accession>
<feature type="region of interest" description="Disordered" evidence="1">
    <location>
        <begin position="1"/>
        <end position="34"/>
    </location>
</feature>
<dbReference type="Proteomes" id="UP001321477">
    <property type="component" value="Chromosome"/>
</dbReference>
<evidence type="ECO:0000313" key="3">
    <source>
        <dbReference type="Proteomes" id="UP001321477"/>
    </source>
</evidence>
<keyword evidence="3" id="KW-1185">Reference proteome</keyword>
<feature type="compositionally biased region" description="Basic and acidic residues" evidence="1">
    <location>
        <begin position="90"/>
        <end position="102"/>
    </location>
</feature>
<evidence type="ECO:0000256" key="1">
    <source>
        <dbReference type="SAM" id="MobiDB-lite"/>
    </source>
</evidence>